<dbReference type="STRING" id="50990.A0A4Y7QCL5"/>
<dbReference type="AlphaFoldDB" id="A0A4Y7QCL5"/>
<dbReference type="PANTHER" id="PTHR10218">
    <property type="entry name" value="GTP-BINDING PROTEIN ALPHA SUBUNIT"/>
    <property type="match status" value="1"/>
</dbReference>
<feature type="binding site" evidence="4">
    <location>
        <begin position="411"/>
        <end position="414"/>
    </location>
    <ligand>
        <name>GTP</name>
        <dbReference type="ChEBI" id="CHEBI:37565"/>
    </ligand>
</feature>
<dbReference type="SUPFAM" id="SSF52540">
    <property type="entry name" value="P-loop containing nucleoside triphosphate hydrolases"/>
    <property type="match status" value="1"/>
</dbReference>
<dbReference type="InterPro" id="IPR027417">
    <property type="entry name" value="P-loop_NTPase"/>
</dbReference>
<dbReference type="GO" id="GO:0005525">
    <property type="term" value="F:GTP binding"/>
    <property type="evidence" value="ECO:0007669"/>
    <property type="project" value="UniProtKB-KW"/>
</dbReference>
<evidence type="ECO:0000313" key="8">
    <source>
        <dbReference type="Proteomes" id="UP000294933"/>
    </source>
</evidence>
<evidence type="ECO:0000256" key="3">
    <source>
        <dbReference type="ARBA" id="ARBA00023224"/>
    </source>
</evidence>
<dbReference type="SMART" id="SM00275">
    <property type="entry name" value="G_alpha"/>
    <property type="match status" value="1"/>
</dbReference>
<dbReference type="VEuPathDB" id="FungiDB:BD410DRAFT_786101"/>
<dbReference type="PANTHER" id="PTHR10218:SF360">
    <property type="entry name" value="GUANINE NUCLEOTIDE-BINDING PROTEIN SUBUNIT ALPHA HOMOLOG"/>
    <property type="match status" value="1"/>
</dbReference>
<keyword evidence="8" id="KW-1185">Reference proteome</keyword>
<keyword evidence="5" id="KW-0460">Magnesium</keyword>
<dbReference type="GO" id="GO:0046872">
    <property type="term" value="F:metal ion binding"/>
    <property type="evidence" value="ECO:0007669"/>
    <property type="project" value="UniProtKB-KW"/>
</dbReference>
<dbReference type="EMBL" id="ML170166">
    <property type="protein sequence ID" value="TDL24589.1"/>
    <property type="molecule type" value="Genomic_DNA"/>
</dbReference>
<dbReference type="FunFam" id="3.40.50.300:FF:000720">
    <property type="entry name" value="Guanine nucleotide-binding protein G(k) subunit alpha"/>
    <property type="match status" value="1"/>
</dbReference>
<dbReference type="PRINTS" id="PR00318">
    <property type="entry name" value="GPROTEINA"/>
</dbReference>
<dbReference type="Proteomes" id="UP000294933">
    <property type="component" value="Unassembled WGS sequence"/>
</dbReference>
<proteinExistence type="predicted"/>
<dbReference type="InterPro" id="IPR011025">
    <property type="entry name" value="GproteinA_insert"/>
</dbReference>
<dbReference type="PROSITE" id="PS51882">
    <property type="entry name" value="G_ALPHA"/>
    <property type="match status" value="1"/>
</dbReference>
<dbReference type="GO" id="GO:0007188">
    <property type="term" value="P:adenylate cyclase-modulating G protein-coupled receptor signaling pathway"/>
    <property type="evidence" value="ECO:0007669"/>
    <property type="project" value="TreeGrafter"/>
</dbReference>
<dbReference type="InterPro" id="IPR001019">
    <property type="entry name" value="Gprotein_alpha_su"/>
</dbReference>
<feature type="region of interest" description="Disordered" evidence="6">
    <location>
        <begin position="25"/>
        <end position="44"/>
    </location>
</feature>
<protein>
    <submittedName>
        <fullName evidence="7">G-alpha-domain-containing protein</fullName>
    </submittedName>
</protein>
<evidence type="ECO:0000256" key="6">
    <source>
        <dbReference type="SAM" id="MobiDB-lite"/>
    </source>
</evidence>
<dbReference type="Pfam" id="PF00503">
    <property type="entry name" value="G-alpha"/>
    <property type="match status" value="1"/>
</dbReference>
<feature type="region of interest" description="Disordered" evidence="6">
    <location>
        <begin position="137"/>
        <end position="163"/>
    </location>
</feature>
<evidence type="ECO:0000256" key="1">
    <source>
        <dbReference type="ARBA" id="ARBA00022741"/>
    </source>
</evidence>
<dbReference type="GO" id="GO:0005737">
    <property type="term" value="C:cytoplasm"/>
    <property type="evidence" value="ECO:0007669"/>
    <property type="project" value="TreeGrafter"/>
</dbReference>
<evidence type="ECO:0000256" key="5">
    <source>
        <dbReference type="PIRSR" id="PIRSR601019-2"/>
    </source>
</evidence>
<keyword evidence="5" id="KW-0479">Metal-binding</keyword>
<dbReference type="SUPFAM" id="SSF47895">
    <property type="entry name" value="Transducin (alpha subunit), insertion domain"/>
    <property type="match status" value="1"/>
</dbReference>
<keyword evidence="2 4" id="KW-0342">GTP-binding</keyword>
<keyword evidence="3" id="KW-0807">Transducer</keyword>
<dbReference type="Gene3D" id="1.10.400.10">
    <property type="entry name" value="GI Alpha 1, domain 2-like"/>
    <property type="match status" value="1"/>
</dbReference>
<dbReference type="OrthoDB" id="5817230at2759"/>
<keyword evidence="1 4" id="KW-0547">Nucleotide-binding</keyword>
<dbReference type="Gene3D" id="3.40.50.300">
    <property type="entry name" value="P-loop containing nucleotide triphosphate hydrolases"/>
    <property type="match status" value="2"/>
</dbReference>
<evidence type="ECO:0000256" key="2">
    <source>
        <dbReference type="ARBA" id="ARBA00023134"/>
    </source>
</evidence>
<reference evidence="7 8" key="1">
    <citation type="submission" date="2018-06" db="EMBL/GenBank/DDBJ databases">
        <title>A transcriptomic atlas of mushroom development highlights an independent origin of complex multicellularity.</title>
        <authorList>
            <consortium name="DOE Joint Genome Institute"/>
            <person name="Krizsan K."/>
            <person name="Almasi E."/>
            <person name="Merenyi Z."/>
            <person name="Sahu N."/>
            <person name="Viragh M."/>
            <person name="Koszo T."/>
            <person name="Mondo S."/>
            <person name="Kiss B."/>
            <person name="Balint B."/>
            <person name="Kues U."/>
            <person name="Barry K."/>
            <person name="Hegedus J.C."/>
            <person name="Henrissat B."/>
            <person name="Johnson J."/>
            <person name="Lipzen A."/>
            <person name="Ohm R."/>
            <person name="Nagy I."/>
            <person name="Pangilinan J."/>
            <person name="Yan J."/>
            <person name="Xiong Y."/>
            <person name="Grigoriev I.V."/>
            <person name="Hibbett D.S."/>
            <person name="Nagy L.G."/>
        </authorList>
    </citation>
    <scope>NUCLEOTIDE SEQUENCE [LARGE SCALE GENOMIC DNA]</scope>
    <source>
        <strain evidence="7 8">SZMC22713</strain>
    </source>
</reference>
<evidence type="ECO:0000256" key="4">
    <source>
        <dbReference type="PIRSR" id="PIRSR601019-1"/>
    </source>
</evidence>
<dbReference type="GO" id="GO:0001664">
    <property type="term" value="F:G protein-coupled receptor binding"/>
    <property type="evidence" value="ECO:0007669"/>
    <property type="project" value="TreeGrafter"/>
</dbReference>
<dbReference type="GO" id="GO:0003924">
    <property type="term" value="F:GTPase activity"/>
    <property type="evidence" value="ECO:0007669"/>
    <property type="project" value="InterPro"/>
</dbReference>
<accession>A0A4Y7QCL5</accession>
<feature type="binding site" evidence="4">
    <location>
        <begin position="312"/>
        <end position="318"/>
    </location>
    <ligand>
        <name>GTP</name>
        <dbReference type="ChEBI" id="CHEBI:37565"/>
    </ligand>
</feature>
<name>A0A4Y7QCL5_9AGAM</name>
<dbReference type="GO" id="GO:0005834">
    <property type="term" value="C:heterotrimeric G-protein complex"/>
    <property type="evidence" value="ECO:0007669"/>
    <property type="project" value="TreeGrafter"/>
</dbReference>
<feature type="binding site" evidence="5">
    <location>
        <position position="318"/>
    </location>
    <ligand>
        <name>Mg(2+)</name>
        <dbReference type="ChEBI" id="CHEBI:18420"/>
    </ligand>
</feature>
<gene>
    <name evidence="7" type="ORF">BD410DRAFT_786101</name>
</gene>
<dbReference type="GO" id="GO:0031683">
    <property type="term" value="F:G-protein beta/gamma-subunit complex binding"/>
    <property type="evidence" value="ECO:0007669"/>
    <property type="project" value="InterPro"/>
</dbReference>
<organism evidence="7 8">
    <name type="scientific">Rickenella mellea</name>
    <dbReference type="NCBI Taxonomy" id="50990"/>
    <lineage>
        <taxon>Eukaryota</taxon>
        <taxon>Fungi</taxon>
        <taxon>Dikarya</taxon>
        <taxon>Basidiomycota</taxon>
        <taxon>Agaricomycotina</taxon>
        <taxon>Agaricomycetes</taxon>
        <taxon>Hymenochaetales</taxon>
        <taxon>Rickenellaceae</taxon>
        <taxon>Rickenella</taxon>
    </lineage>
</organism>
<evidence type="ECO:0000313" key="7">
    <source>
        <dbReference type="EMBL" id="TDL24589.1"/>
    </source>
</evidence>
<feature type="compositionally biased region" description="Polar residues" evidence="6">
    <location>
        <begin position="150"/>
        <end position="163"/>
    </location>
</feature>
<sequence length="504" mass="57148">MTSTATSLLYTTMMHRGGLSTISYRRPTDASWPPPPEHESSEDARIRVELEREARRVNDEINRAIDRERIERKRKKPDVKIMLLGQAESGKSTTLKNFQLNFAPNVFRAEAEAWRLVIHLNLVRSVNYIVDLLTVPARPQPPESGKKSTSRPGSANGNPPTLSTELRRLKLSLGPLKNIEAVLSRRLTAEPYATSSAPCILADSVNFGTPTASVPCYPLFSELGVRVRSNSDWKRNRGQQEFDTKRQQRELEDAHNIIAACGSDINALWRNRDVQSLLKRNGVSSQDQSGFFLPEALRVTAKDYIPSNEDVLRARLSTIGVEEHRLRMEHGQETGQEWIMYDCGGARSQRVAWAQFFDDINAIIFLAPASGFNETLSEDPSVNRLDDTMQLWRSVCSNRLLGSVEIMLFLNKMDVLREKLRHGTRFSQYVPTFNDENGKKNDIDSVSRYLFTTFLTMHKLCAPEPSRKVYLHRTCVIDQRATSKVLNHVREVLVLGHLSESSLI</sequence>